<keyword evidence="4 11" id="KW-0732">Signal</keyword>
<evidence type="ECO:0000259" key="12">
    <source>
        <dbReference type="PROSITE" id="PS50240"/>
    </source>
</evidence>
<dbReference type="AlphaFoldDB" id="A0A1W0XDG7"/>
<evidence type="ECO:0000256" key="9">
    <source>
        <dbReference type="RuleBase" id="RU363034"/>
    </source>
</evidence>
<dbReference type="SUPFAM" id="SSF50494">
    <property type="entry name" value="Trypsin-like serine proteases"/>
    <property type="match status" value="1"/>
</dbReference>
<evidence type="ECO:0000256" key="5">
    <source>
        <dbReference type="ARBA" id="ARBA00022801"/>
    </source>
</evidence>
<dbReference type="CDD" id="cd00190">
    <property type="entry name" value="Tryp_SPc"/>
    <property type="match status" value="1"/>
</dbReference>
<dbReference type="InterPro" id="IPR001254">
    <property type="entry name" value="Trypsin_dom"/>
</dbReference>
<dbReference type="PRINTS" id="PR00722">
    <property type="entry name" value="CHYMOTRYPSIN"/>
</dbReference>
<protein>
    <recommendedName>
        <fullName evidence="12">Peptidase S1 domain-containing protein</fullName>
    </recommendedName>
</protein>
<evidence type="ECO:0000256" key="8">
    <source>
        <dbReference type="ARBA" id="ARBA00023180"/>
    </source>
</evidence>
<dbReference type="PROSITE" id="PS50240">
    <property type="entry name" value="TRYPSIN_DOM"/>
    <property type="match status" value="1"/>
</dbReference>
<dbReference type="PROSITE" id="PS00134">
    <property type="entry name" value="TRYPSIN_HIS"/>
    <property type="match status" value="1"/>
</dbReference>
<keyword evidence="14" id="KW-1185">Reference proteome</keyword>
<dbReference type="InterPro" id="IPR043504">
    <property type="entry name" value="Peptidase_S1_PA_chymotrypsin"/>
</dbReference>
<evidence type="ECO:0000256" key="7">
    <source>
        <dbReference type="ARBA" id="ARBA00023157"/>
    </source>
</evidence>
<keyword evidence="7" id="KW-1015">Disulfide bond</keyword>
<dbReference type="InterPro" id="IPR033116">
    <property type="entry name" value="TRYPSIN_SER"/>
</dbReference>
<sequence>MLHWTLILLNLLQLQVLVFSALPSQVRSPVRPLKRAHSSLDNRAAYSDTNNYYRDASGSISTTDKPGSVGCLPDKVTNPNAIGVCVPATDLSACANLIISPSQDCDRNGPVNSLCCYSDGSGSSTSNPISTSQTSKSSTSQSTVTVTPIPFPLPSHSMLASDIIQHQCGVPNGDPSIFSSLEGPGGMKKIKEHVKRKMVFKSKDRNHTAGFMVDETIVGGFEAPNGSGSLCWQVHTIRSAGDYDIFCGGTIVGSRTIITAAHCLIDTTVAEFNSSANPTRVQIGAITVNYNSFNVYTSTVKGCAQSLPVALSIPHPDFNPNTLDNDIAILILAQDIDFRGKAACACTACLSRTPPPVGEVCLTSGFGNEADLEFGNVTAPRPNVPLKYVQQPILPPWYNICSTSEIEDGAITDIDLFLCAGGVVGQDSCQGDSGGPLFCYDRNTKSQYLAGVVSSGVGCAVGIGGLYTNVAKYVDWIFNIAPLGDISIWLNG</sequence>
<evidence type="ECO:0000256" key="11">
    <source>
        <dbReference type="SAM" id="SignalP"/>
    </source>
</evidence>
<evidence type="ECO:0000256" key="6">
    <source>
        <dbReference type="ARBA" id="ARBA00022825"/>
    </source>
</evidence>
<proteinExistence type="predicted"/>
<dbReference type="InterPro" id="IPR050127">
    <property type="entry name" value="Serine_Proteases_S1"/>
</dbReference>
<keyword evidence="8" id="KW-0325">Glycoprotein</keyword>
<dbReference type="InterPro" id="IPR001314">
    <property type="entry name" value="Peptidase_S1A"/>
</dbReference>
<accession>A0A1W0XDG7</accession>
<dbReference type="PROSITE" id="PS00135">
    <property type="entry name" value="TRYPSIN_SER"/>
    <property type="match status" value="1"/>
</dbReference>
<dbReference type="Proteomes" id="UP000192578">
    <property type="component" value="Unassembled WGS sequence"/>
</dbReference>
<evidence type="ECO:0000256" key="1">
    <source>
        <dbReference type="ARBA" id="ARBA00004613"/>
    </source>
</evidence>
<feature type="domain" description="Peptidase S1" evidence="12">
    <location>
        <begin position="217"/>
        <end position="482"/>
    </location>
</feature>
<evidence type="ECO:0000313" key="14">
    <source>
        <dbReference type="Proteomes" id="UP000192578"/>
    </source>
</evidence>
<dbReference type="OrthoDB" id="6261922at2759"/>
<evidence type="ECO:0000256" key="4">
    <source>
        <dbReference type="ARBA" id="ARBA00022729"/>
    </source>
</evidence>
<keyword evidence="6 9" id="KW-0720">Serine protease</keyword>
<dbReference type="SMART" id="SM00020">
    <property type="entry name" value="Tryp_SPc"/>
    <property type="match status" value="1"/>
</dbReference>
<dbReference type="Gene3D" id="2.40.10.10">
    <property type="entry name" value="Trypsin-like serine proteases"/>
    <property type="match status" value="2"/>
</dbReference>
<dbReference type="GO" id="GO:0005615">
    <property type="term" value="C:extracellular space"/>
    <property type="evidence" value="ECO:0007669"/>
    <property type="project" value="TreeGrafter"/>
</dbReference>
<dbReference type="GO" id="GO:0006508">
    <property type="term" value="P:proteolysis"/>
    <property type="evidence" value="ECO:0007669"/>
    <property type="project" value="UniProtKB-KW"/>
</dbReference>
<comment type="caution">
    <text evidence="13">The sequence shown here is derived from an EMBL/GenBank/DDBJ whole genome shotgun (WGS) entry which is preliminary data.</text>
</comment>
<keyword evidence="5 9" id="KW-0378">Hydrolase</keyword>
<keyword evidence="2" id="KW-0964">Secreted</keyword>
<dbReference type="InterPro" id="IPR018114">
    <property type="entry name" value="TRYPSIN_HIS"/>
</dbReference>
<feature type="chain" id="PRO_5012461415" description="Peptidase S1 domain-containing protein" evidence="11">
    <location>
        <begin position="21"/>
        <end position="492"/>
    </location>
</feature>
<evidence type="ECO:0000313" key="13">
    <source>
        <dbReference type="EMBL" id="OQV25524.1"/>
    </source>
</evidence>
<dbReference type="GO" id="GO:0004252">
    <property type="term" value="F:serine-type endopeptidase activity"/>
    <property type="evidence" value="ECO:0007669"/>
    <property type="project" value="InterPro"/>
</dbReference>
<feature type="region of interest" description="Disordered" evidence="10">
    <location>
        <begin position="121"/>
        <end position="143"/>
    </location>
</feature>
<comment type="subcellular location">
    <subcellularLocation>
        <location evidence="1">Secreted</location>
    </subcellularLocation>
</comment>
<evidence type="ECO:0000256" key="2">
    <source>
        <dbReference type="ARBA" id="ARBA00022525"/>
    </source>
</evidence>
<dbReference type="PANTHER" id="PTHR24264:SF65">
    <property type="entry name" value="SRCR DOMAIN-CONTAINING PROTEIN"/>
    <property type="match status" value="1"/>
</dbReference>
<feature type="signal peptide" evidence="11">
    <location>
        <begin position="1"/>
        <end position="20"/>
    </location>
</feature>
<dbReference type="EMBL" id="MTYJ01000002">
    <property type="protein sequence ID" value="OQV25524.1"/>
    <property type="molecule type" value="Genomic_DNA"/>
</dbReference>
<organism evidence="13 14">
    <name type="scientific">Hypsibius exemplaris</name>
    <name type="common">Freshwater tardigrade</name>
    <dbReference type="NCBI Taxonomy" id="2072580"/>
    <lineage>
        <taxon>Eukaryota</taxon>
        <taxon>Metazoa</taxon>
        <taxon>Ecdysozoa</taxon>
        <taxon>Tardigrada</taxon>
        <taxon>Eutardigrada</taxon>
        <taxon>Parachela</taxon>
        <taxon>Hypsibioidea</taxon>
        <taxon>Hypsibiidae</taxon>
        <taxon>Hypsibius</taxon>
    </lineage>
</organism>
<gene>
    <name evidence="13" type="ORF">BV898_00464</name>
</gene>
<reference evidence="14" key="1">
    <citation type="submission" date="2017-01" db="EMBL/GenBank/DDBJ databases">
        <title>Comparative genomics of anhydrobiosis in the tardigrade Hypsibius dujardini.</title>
        <authorList>
            <person name="Yoshida Y."/>
            <person name="Koutsovoulos G."/>
            <person name="Laetsch D."/>
            <person name="Stevens L."/>
            <person name="Kumar S."/>
            <person name="Horikawa D."/>
            <person name="Ishino K."/>
            <person name="Komine S."/>
            <person name="Tomita M."/>
            <person name="Blaxter M."/>
            <person name="Arakawa K."/>
        </authorList>
    </citation>
    <scope>NUCLEOTIDE SEQUENCE [LARGE SCALE GENOMIC DNA]</scope>
    <source>
        <strain evidence="14">Z151</strain>
    </source>
</reference>
<name>A0A1W0XDG7_HYPEX</name>
<dbReference type="FunFam" id="2.40.10.10:FF:000054">
    <property type="entry name" value="Complement C1r subcomponent"/>
    <property type="match status" value="1"/>
</dbReference>
<evidence type="ECO:0000256" key="3">
    <source>
        <dbReference type="ARBA" id="ARBA00022670"/>
    </source>
</evidence>
<dbReference type="Pfam" id="PF00089">
    <property type="entry name" value="Trypsin"/>
    <property type="match status" value="1"/>
</dbReference>
<dbReference type="InterPro" id="IPR009003">
    <property type="entry name" value="Peptidase_S1_PA"/>
</dbReference>
<evidence type="ECO:0000256" key="10">
    <source>
        <dbReference type="SAM" id="MobiDB-lite"/>
    </source>
</evidence>
<dbReference type="PANTHER" id="PTHR24264">
    <property type="entry name" value="TRYPSIN-RELATED"/>
    <property type="match status" value="1"/>
</dbReference>
<keyword evidence="3 9" id="KW-0645">Protease</keyword>